<dbReference type="Proteomes" id="UP000664096">
    <property type="component" value="Unassembled WGS sequence"/>
</dbReference>
<comment type="caution">
    <text evidence="2">The sequence shown here is derived from an EMBL/GenBank/DDBJ whole genome shotgun (WGS) entry which is preliminary data.</text>
</comment>
<keyword evidence="1" id="KW-0732">Signal</keyword>
<feature type="chain" id="PRO_5038081125" description="Outer membrane protein beta-barrel domain-containing protein" evidence="1">
    <location>
        <begin position="23"/>
        <end position="262"/>
    </location>
</feature>
<sequence>MTRSRILFAFGLLAAIASPGHAADLAGPTVATPPPPATPSRWQFTFAPYIWTAGIGGDVGQFGLPPVSMSESIGDVLSSLDVGLMAVAEIRYDRFIVSTDLSYVRTSSSSDTPLGIFANSVETTSTSIRGVLLGGYELVDTGRFRLDAHAGLQVLSAETELAFSGGLLNGRTRSDSDTWADGLAGVRARFDFTPKFYMSGWAYAGAGQSDLVWDVMGGAGYNFNGRISSYLGYRANGVDYSSDGFVYDVVQQGPVAGLVFRF</sequence>
<dbReference type="EMBL" id="JAEKJZ010000001">
    <property type="protein sequence ID" value="MBN9669827.1"/>
    <property type="molecule type" value="Genomic_DNA"/>
</dbReference>
<reference evidence="2" key="1">
    <citation type="submission" date="2020-12" db="EMBL/GenBank/DDBJ databases">
        <title>Oil enriched cultivation method for isolating marine PHA-producing bacteria.</title>
        <authorList>
            <person name="Zheng W."/>
            <person name="Yu S."/>
            <person name="Huang Y."/>
        </authorList>
    </citation>
    <scope>NUCLEOTIDE SEQUENCE</scope>
    <source>
        <strain evidence="2">SY-2-12</strain>
    </source>
</reference>
<dbReference type="AlphaFoldDB" id="A0A939EAW0"/>
<accession>A0A939EAW0</accession>
<proteinExistence type="predicted"/>
<name>A0A939EAW0_9HYPH</name>
<dbReference type="RefSeq" id="WP_207139360.1">
    <property type="nucleotide sequence ID" value="NZ_JAEKJZ010000001.1"/>
</dbReference>
<organism evidence="2 3">
    <name type="scientific">Roseibium aggregatum</name>
    <dbReference type="NCBI Taxonomy" id="187304"/>
    <lineage>
        <taxon>Bacteria</taxon>
        <taxon>Pseudomonadati</taxon>
        <taxon>Pseudomonadota</taxon>
        <taxon>Alphaproteobacteria</taxon>
        <taxon>Hyphomicrobiales</taxon>
        <taxon>Stappiaceae</taxon>
        <taxon>Roseibium</taxon>
    </lineage>
</organism>
<feature type="signal peptide" evidence="1">
    <location>
        <begin position="1"/>
        <end position="22"/>
    </location>
</feature>
<protein>
    <recommendedName>
        <fullName evidence="4">Outer membrane protein beta-barrel domain-containing protein</fullName>
    </recommendedName>
</protein>
<evidence type="ECO:0000313" key="2">
    <source>
        <dbReference type="EMBL" id="MBN9669827.1"/>
    </source>
</evidence>
<gene>
    <name evidence="2" type="ORF">JF539_05715</name>
</gene>
<evidence type="ECO:0008006" key="4">
    <source>
        <dbReference type="Google" id="ProtNLM"/>
    </source>
</evidence>
<evidence type="ECO:0000256" key="1">
    <source>
        <dbReference type="SAM" id="SignalP"/>
    </source>
</evidence>
<evidence type="ECO:0000313" key="3">
    <source>
        <dbReference type="Proteomes" id="UP000664096"/>
    </source>
</evidence>